<dbReference type="InterPro" id="IPR020449">
    <property type="entry name" value="Tscrpt_reg_AraC-type_HTH"/>
</dbReference>
<dbReference type="GO" id="GO:0005829">
    <property type="term" value="C:cytosol"/>
    <property type="evidence" value="ECO:0007669"/>
    <property type="project" value="TreeGrafter"/>
</dbReference>
<comment type="caution">
    <text evidence="5">The sequence shown here is derived from an EMBL/GenBank/DDBJ whole genome shotgun (WGS) entry which is preliminary data.</text>
</comment>
<keyword evidence="2" id="KW-0238">DNA-binding</keyword>
<gene>
    <name evidence="5" type="ORF">LCGC14_0171790</name>
</gene>
<dbReference type="Pfam" id="PF12833">
    <property type="entry name" value="HTH_18"/>
    <property type="match status" value="1"/>
</dbReference>
<dbReference type="GO" id="GO:0000976">
    <property type="term" value="F:transcription cis-regulatory region binding"/>
    <property type="evidence" value="ECO:0007669"/>
    <property type="project" value="TreeGrafter"/>
</dbReference>
<dbReference type="Gene3D" id="1.10.10.60">
    <property type="entry name" value="Homeodomain-like"/>
    <property type="match status" value="1"/>
</dbReference>
<evidence type="ECO:0000256" key="1">
    <source>
        <dbReference type="ARBA" id="ARBA00023015"/>
    </source>
</evidence>
<dbReference type="AlphaFoldDB" id="A0A0F9UW27"/>
<dbReference type="InterPro" id="IPR032687">
    <property type="entry name" value="AraC-type_N"/>
</dbReference>
<dbReference type="SUPFAM" id="SSF46689">
    <property type="entry name" value="Homeodomain-like"/>
    <property type="match status" value="1"/>
</dbReference>
<proteinExistence type="predicted"/>
<feature type="domain" description="HTH araC/xylS-type" evidence="4">
    <location>
        <begin position="236"/>
        <end position="334"/>
    </location>
</feature>
<dbReference type="GO" id="GO:0003700">
    <property type="term" value="F:DNA-binding transcription factor activity"/>
    <property type="evidence" value="ECO:0007669"/>
    <property type="project" value="InterPro"/>
</dbReference>
<keyword evidence="3" id="KW-0804">Transcription</keyword>
<evidence type="ECO:0000256" key="3">
    <source>
        <dbReference type="ARBA" id="ARBA00023163"/>
    </source>
</evidence>
<accession>A0A0F9UW27</accession>
<organism evidence="5">
    <name type="scientific">marine sediment metagenome</name>
    <dbReference type="NCBI Taxonomy" id="412755"/>
    <lineage>
        <taxon>unclassified sequences</taxon>
        <taxon>metagenomes</taxon>
        <taxon>ecological metagenomes</taxon>
    </lineage>
</organism>
<evidence type="ECO:0000313" key="5">
    <source>
        <dbReference type="EMBL" id="KKN95944.1"/>
    </source>
</evidence>
<evidence type="ECO:0000256" key="2">
    <source>
        <dbReference type="ARBA" id="ARBA00023125"/>
    </source>
</evidence>
<dbReference type="EMBL" id="LAZR01000067">
    <property type="protein sequence ID" value="KKN95944.1"/>
    <property type="molecule type" value="Genomic_DNA"/>
</dbReference>
<dbReference type="PRINTS" id="PR00032">
    <property type="entry name" value="HTHARAC"/>
</dbReference>
<dbReference type="PANTHER" id="PTHR47894">
    <property type="entry name" value="HTH-TYPE TRANSCRIPTIONAL REGULATOR GADX"/>
    <property type="match status" value="1"/>
</dbReference>
<sequence>MPNAERTTSSTWAQAIVDALEFEGLDGTELFSTLGLDSSVLSDPDARIAQDQMTQLWQLAVAKTGNTAVGLSMARVIRPGHFNVVGYALMSSRNLKEGFTRIVRYQRIIGEAADINLRILPDCYRLEVSIHGDSLPAPPQSHDAALAYAIAFCRWMTGQPLVPLSVSFAYAEPSNISEYQTLFGCPLIFDADHFGMSFSREMMEATLATGNATLAQAHDRLAGEYLARFGESRVTHQARQVLCRLLPQGEPKRLAVATALRMSTRTLQRRLQEEGNSFQQLLDETRRELAVQYLGQPQLTLLEIAYLLGFADPSNFFRAFKRWFSMPPGQYRAQLKRNKDEPVVPDISDIEDTL</sequence>
<evidence type="ECO:0000259" key="4">
    <source>
        <dbReference type="PROSITE" id="PS01124"/>
    </source>
</evidence>
<protein>
    <recommendedName>
        <fullName evidence="4">HTH araC/xylS-type domain-containing protein</fullName>
    </recommendedName>
</protein>
<name>A0A0F9UW27_9ZZZZ</name>
<keyword evidence="1" id="KW-0805">Transcription regulation</keyword>
<dbReference type="Pfam" id="PF12625">
    <property type="entry name" value="Arabinose_bd"/>
    <property type="match status" value="1"/>
</dbReference>
<dbReference type="PROSITE" id="PS01124">
    <property type="entry name" value="HTH_ARAC_FAMILY_2"/>
    <property type="match status" value="1"/>
</dbReference>
<reference evidence="5" key="1">
    <citation type="journal article" date="2015" name="Nature">
        <title>Complex archaea that bridge the gap between prokaryotes and eukaryotes.</title>
        <authorList>
            <person name="Spang A."/>
            <person name="Saw J.H."/>
            <person name="Jorgensen S.L."/>
            <person name="Zaremba-Niedzwiedzka K."/>
            <person name="Martijn J."/>
            <person name="Lind A.E."/>
            <person name="van Eijk R."/>
            <person name="Schleper C."/>
            <person name="Guy L."/>
            <person name="Ettema T.J."/>
        </authorList>
    </citation>
    <scope>NUCLEOTIDE SEQUENCE</scope>
</reference>
<dbReference type="InterPro" id="IPR018060">
    <property type="entry name" value="HTH_AraC"/>
</dbReference>
<dbReference type="InterPro" id="IPR009057">
    <property type="entry name" value="Homeodomain-like_sf"/>
</dbReference>
<dbReference type="PANTHER" id="PTHR47894:SF1">
    <property type="entry name" value="HTH-TYPE TRANSCRIPTIONAL REGULATOR VQSM"/>
    <property type="match status" value="1"/>
</dbReference>
<dbReference type="SMART" id="SM00342">
    <property type="entry name" value="HTH_ARAC"/>
    <property type="match status" value="1"/>
</dbReference>